<dbReference type="SUPFAM" id="SSF54001">
    <property type="entry name" value="Cysteine proteinases"/>
    <property type="match status" value="1"/>
</dbReference>
<dbReference type="InterPro" id="IPR039439">
    <property type="entry name" value="SH3b1_dom"/>
</dbReference>
<keyword evidence="3 7" id="KW-0378">Hydrolase</keyword>
<evidence type="ECO:0000313" key="8">
    <source>
        <dbReference type="Proteomes" id="UP001549184"/>
    </source>
</evidence>
<dbReference type="PIRSF" id="PIRSF019015">
    <property type="entry name" value="P60_peptidase_YkfC"/>
    <property type="match status" value="1"/>
</dbReference>
<reference evidence="7 8" key="1">
    <citation type="submission" date="2024-06" db="EMBL/GenBank/DDBJ databases">
        <title>Sorghum-associated microbial communities from plants grown in Nebraska, USA.</title>
        <authorList>
            <person name="Schachtman D."/>
        </authorList>
    </citation>
    <scope>NUCLEOTIDE SEQUENCE [LARGE SCALE GENOMIC DNA]</scope>
    <source>
        <strain evidence="7 8">1073</strain>
    </source>
</reference>
<evidence type="ECO:0000256" key="3">
    <source>
        <dbReference type="ARBA" id="ARBA00022801"/>
    </source>
</evidence>
<name>A0ABV2JTN1_9GAMM</name>
<accession>A0ABV2JTN1</accession>
<evidence type="ECO:0000256" key="1">
    <source>
        <dbReference type="ARBA" id="ARBA00007074"/>
    </source>
</evidence>
<proteinExistence type="inferred from homology"/>
<dbReference type="PROSITE" id="PS51935">
    <property type="entry name" value="NLPC_P60"/>
    <property type="match status" value="1"/>
</dbReference>
<dbReference type="InterPro" id="IPR027017">
    <property type="entry name" value="P60_peptidase_YkfC"/>
</dbReference>
<dbReference type="InterPro" id="IPR000064">
    <property type="entry name" value="NLP_P60_dom"/>
</dbReference>
<evidence type="ECO:0000256" key="2">
    <source>
        <dbReference type="ARBA" id="ARBA00022670"/>
    </source>
</evidence>
<dbReference type="EMBL" id="JBEPMU010000002">
    <property type="protein sequence ID" value="MET3652194.1"/>
    <property type="molecule type" value="Genomic_DNA"/>
</dbReference>
<organism evidence="7 8">
    <name type="scientific">Dyella japonica</name>
    <dbReference type="NCBI Taxonomy" id="231455"/>
    <lineage>
        <taxon>Bacteria</taxon>
        <taxon>Pseudomonadati</taxon>
        <taxon>Pseudomonadota</taxon>
        <taxon>Gammaproteobacteria</taxon>
        <taxon>Lysobacterales</taxon>
        <taxon>Rhodanobacteraceae</taxon>
        <taxon>Dyella</taxon>
    </lineage>
</organism>
<gene>
    <name evidence="7" type="ORF">ABIC75_001916</name>
</gene>
<dbReference type="Proteomes" id="UP001549184">
    <property type="component" value="Unassembled WGS sequence"/>
</dbReference>
<evidence type="ECO:0000256" key="5">
    <source>
        <dbReference type="SAM" id="SignalP"/>
    </source>
</evidence>
<comment type="caution">
    <text evidence="7">The sequence shown here is derived from an EMBL/GenBank/DDBJ whole genome shotgun (WGS) entry which is preliminary data.</text>
</comment>
<evidence type="ECO:0000256" key="4">
    <source>
        <dbReference type="ARBA" id="ARBA00022807"/>
    </source>
</evidence>
<keyword evidence="8" id="KW-1185">Reference proteome</keyword>
<sequence>MRLMPRLTLCLLAALAAAPVFANKGPDAVPVPPSGVLGISNNAMLGPDFWIKQLAQPDRVLAGIDEIGAQNAKLLRVDPSMHNLHAIPANVDRATVVGWINDLSQYPKRPLFDDKGQPVPDGLRAQLADALALDAVPAQQTSHYGMIVRRAALRTFPTDTRVFTSKDDTDIDRFQETAEFPGTPVLIAHTSRDGQWLFVVSERYAAWTHRDNVAEGSAVQVLTYDTRLPHRVVAGSTIRTVFTPEQPAVSQLQLDMGVAVPVLSDHPADEPVNGQSPYASYVVDLPIRQADGKLAFSPALVQRIADTQDDYLPLTEANIIRQAFKFLGERYGWGHDYDGRDCSGFVSDVYRSMGVQMPRNTSKQAISPGFTHQAFGDKDGHDARLKAAMALQVGDLVYIPGHVMMVIGKLDGEPYVIHDTGGMSYRDDKGGMRRVKLNEVSVTPLLPLMYDDKHTYVDRMTSIVHVRP</sequence>
<feature type="domain" description="NlpC/P60" evidence="6">
    <location>
        <begin position="313"/>
        <end position="461"/>
    </location>
</feature>
<dbReference type="GO" id="GO:0016787">
    <property type="term" value="F:hydrolase activity"/>
    <property type="evidence" value="ECO:0007669"/>
    <property type="project" value="UniProtKB-KW"/>
</dbReference>
<dbReference type="Pfam" id="PF00877">
    <property type="entry name" value="NLPC_P60"/>
    <property type="match status" value="1"/>
</dbReference>
<feature type="chain" id="PRO_5045217337" evidence="5">
    <location>
        <begin position="23"/>
        <end position="468"/>
    </location>
</feature>
<comment type="similarity">
    <text evidence="1">Belongs to the peptidase C40 family.</text>
</comment>
<feature type="signal peptide" evidence="5">
    <location>
        <begin position="1"/>
        <end position="22"/>
    </location>
</feature>
<keyword evidence="5" id="KW-0732">Signal</keyword>
<keyword evidence="2" id="KW-0645">Protease</keyword>
<evidence type="ECO:0000313" key="7">
    <source>
        <dbReference type="EMBL" id="MET3652194.1"/>
    </source>
</evidence>
<dbReference type="InterPro" id="IPR038765">
    <property type="entry name" value="Papain-like_cys_pep_sf"/>
</dbReference>
<dbReference type="Gene3D" id="3.90.1720.10">
    <property type="entry name" value="endopeptidase domain like (from Nostoc punctiforme)"/>
    <property type="match status" value="1"/>
</dbReference>
<keyword evidence="4" id="KW-0788">Thiol protease</keyword>
<dbReference type="Pfam" id="PF12913">
    <property type="entry name" value="SH3_6"/>
    <property type="match status" value="1"/>
</dbReference>
<evidence type="ECO:0000259" key="6">
    <source>
        <dbReference type="PROSITE" id="PS51935"/>
    </source>
</evidence>
<protein>
    <submittedName>
        <fullName evidence="7">Cell wall-associated NlpC family hydrolase</fullName>
    </submittedName>
</protein>